<protein>
    <submittedName>
        <fullName evidence="1">Uncharacterized protein</fullName>
    </submittedName>
</protein>
<sequence length="127" mass="14240">MSFFWFDFGNISQNFCQFGFERKRVEVPRNNHLSRKSFSVRGRSASFFHCGDLTDPAAIDLEIYSSKLRFSTPWLGLNGISSLSAFISAFSVGCFASLSVVPCKGGMVSGGLYRNFALCQNELFSRY</sequence>
<proteinExistence type="predicted"/>
<accession>A0A8X6PRK9</accession>
<evidence type="ECO:0000313" key="2">
    <source>
        <dbReference type="Proteomes" id="UP000887013"/>
    </source>
</evidence>
<name>A0A8X6PRK9_NEPPI</name>
<keyword evidence="2" id="KW-1185">Reference proteome</keyword>
<organism evidence="1 2">
    <name type="scientific">Nephila pilipes</name>
    <name type="common">Giant wood spider</name>
    <name type="synonym">Nephila maculata</name>
    <dbReference type="NCBI Taxonomy" id="299642"/>
    <lineage>
        <taxon>Eukaryota</taxon>
        <taxon>Metazoa</taxon>
        <taxon>Ecdysozoa</taxon>
        <taxon>Arthropoda</taxon>
        <taxon>Chelicerata</taxon>
        <taxon>Arachnida</taxon>
        <taxon>Araneae</taxon>
        <taxon>Araneomorphae</taxon>
        <taxon>Entelegynae</taxon>
        <taxon>Araneoidea</taxon>
        <taxon>Nephilidae</taxon>
        <taxon>Nephila</taxon>
    </lineage>
</organism>
<evidence type="ECO:0000313" key="1">
    <source>
        <dbReference type="EMBL" id="GFT81977.1"/>
    </source>
</evidence>
<reference evidence="1" key="1">
    <citation type="submission" date="2020-08" db="EMBL/GenBank/DDBJ databases">
        <title>Multicomponent nature underlies the extraordinary mechanical properties of spider dragline silk.</title>
        <authorList>
            <person name="Kono N."/>
            <person name="Nakamura H."/>
            <person name="Mori M."/>
            <person name="Yoshida Y."/>
            <person name="Ohtoshi R."/>
            <person name="Malay A.D."/>
            <person name="Moran D.A.P."/>
            <person name="Tomita M."/>
            <person name="Numata K."/>
            <person name="Arakawa K."/>
        </authorList>
    </citation>
    <scope>NUCLEOTIDE SEQUENCE</scope>
</reference>
<comment type="caution">
    <text evidence="1">The sequence shown here is derived from an EMBL/GenBank/DDBJ whole genome shotgun (WGS) entry which is preliminary data.</text>
</comment>
<dbReference type="Proteomes" id="UP000887013">
    <property type="component" value="Unassembled WGS sequence"/>
</dbReference>
<dbReference type="EMBL" id="BMAW01072243">
    <property type="protein sequence ID" value="GFT81977.1"/>
    <property type="molecule type" value="Genomic_DNA"/>
</dbReference>
<gene>
    <name evidence="1" type="ORF">NPIL_370681</name>
</gene>
<dbReference type="AlphaFoldDB" id="A0A8X6PRK9"/>